<dbReference type="AlphaFoldDB" id="A0AAD6DBM0"/>
<feature type="region of interest" description="Disordered" evidence="6">
    <location>
        <begin position="228"/>
        <end position="294"/>
    </location>
</feature>
<dbReference type="GO" id="GO:0046982">
    <property type="term" value="F:protein heterodimerization activity"/>
    <property type="evidence" value="ECO:0007669"/>
    <property type="project" value="InterPro"/>
</dbReference>
<dbReference type="InterPro" id="IPR009072">
    <property type="entry name" value="Histone-fold"/>
</dbReference>
<feature type="compositionally biased region" description="Low complexity" evidence="6">
    <location>
        <begin position="84"/>
        <end position="123"/>
    </location>
</feature>
<protein>
    <recommendedName>
        <fullName evidence="7">Transcription initiation factor TFIID subunit 12 domain-containing protein</fullName>
    </recommendedName>
</protein>
<evidence type="ECO:0000256" key="5">
    <source>
        <dbReference type="ARBA" id="ARBA00023242"/>
    </source>
</evidence>
<dbReference type="PANTHER" id="PTHR12264">
    <property type="entry name" value="TRANSCRIPTION INITIATION FACTOR TFIID SUBUNIT 12"/>
    <property type="match status" value="1"/>
</dbReference>
<dbReference type="Pfam" id="PF03847">
    <property type="entry name" value="TFIID_20kDa"/>
    <property type="match status" value="1"/>
</dbReference>
<sequence length="606" mass="67184">MDGSKPQTGQPMVTPQQHSNLIRTDQVQKLPHLNEQQKTQHTQLVRNFWEVLNNRDAQSPEYQTAHSKLSQLSQNLMKGMRMFQQSRQQALQNQNQMQGQAAGQVPQNQTPQQGQPVQRSQPNNPQNLSQLLPQIQAKVSSLNFYLPPNVTNEQVQTWIPEARLRYGIALQKQEVGRARIADLRQSFAQRQAAGNMSQEEVQEFKNRQLAAEKLFREGSDFLNKFKEQQESFKLQSQQQTQPMVNQNQPTQGGATTNQVQNAPVANNQQQAPPNQAPNAANTMPGQAAPPAPHTINSAVNAARNQAGQAMSPRLLNQGKHHPRQVALPLLPIILLQSNVLKLLPNKEPLALKLLLVKLPILTAQLLPRQTLSKVPIKAGAMQQAATNYTANQAQQQQQPPQQQQQPQQPLNQTASNQQAQPPGYLANRSADASARNINMVIPKNLNVSTPEPVSMPTPRPSLSGGPTHGAMGMMGQPAIQKHPGYVLEGEGQHVLSKKMLDILVRQVTGGGEGEMLTPDAEEFVLQMADDFVDDVITQACRLAKLRPSSSLEIRDIQLVLERNYNMRISGFATDDLRTVKKPQPTQGWLQKMTAIQAAKVTQGRTE</sequence>
<keyword evidence="3" id="KW-0805">Transcription regulation</keyword>
<dbReference type="InterPro" id="IPR003228">
    <property type="entry name" value="TFIID_TAF12_dom"/>
</dbReference>
<evidence type="ECO:0000259" key="7">
    <source>
        <dbReference type="Pfam" id="PF03847"/>
    </source>
</evidence>
<feature type="region of interest" description="Disordered" evidence="6">
    <location>
        <begin position="1"/>
        <end position="25"/>
    </location>
</feature>
<feature type="region of interest" description="Disordered" evidence="6">
    <location>
        <begin position="387"/>
        <end position="430"/>
    </location>
</feature>
<proteinExistence type="inferred from homology"/>
<evidence type="ECO:0000256" key="2">
    <source>
        <dbReference type="ARBA" id="ARBA00007530"/>
    </source>
</evidence>
<evidence type="ECO:0000256" key="1">
    <source>
        <dbReference type="ARBA" id="ARBA00004123"/>
    </source>
</evidence>
<keyword evidence="4" id="KW-0804">Transcription</keyword>
<organism evidence="8 9">
    <name type="scientific">Penicillium hetheringtonii</name>
    <dbReference type="NCBI Taxonomy" id="911720"/>
    <lineage>
        <taxon>Eukaryota</taxon>
        <taxon>Fungi</taxon>
        <taxon>Dikarya</taxon>
        <taxon>Ascomycota</taxon>
        <taxon>Pezizomycotina</taxon>
        <taxon>Eurotiomycetes</taxon>
        <taxon>Eurotiomycetidae</taxon>
        <taxon>Eurotiales</taxon>
        <taxon>Aspergillaceae</taxon>
        <taxon>Penicillium</taxon>
    </lineage>
</organism>
<dbReference type="FunFam" id="1.10.20.10:FF:000037">
    <property type="entry name" value="Transcription initiation factor TFIID subunit 12"/>
    <property type="match status" value="1"/>
</dbReference>
<keyword evidence="5" id="KW-0539">Nucleus</keyword>
<evidence type="ECO:0000313" key="8">
    <source>
        <dbReference type="EMBL" id="KAJ5572830.1"/>
    </source>
</evidence>
<dbReference type="GO" id="GO:0005669">
    <property type="term" value="C:transcription factor TFIID complex"/>
    <property type="evidence" value="ECO:0007669"/>
    <property type="project" value="InterPro"/>
</dbReference>
<dbReference type="Proteomes" id="UP001216150">
    <property type="component" value="Unassembled WGS sequence"/>
</dbReference>
<dbReference type="InterPro" id="IPR037794">
    <property type="entry name" value="TAF12"/>
</dbReference>
<evidence type="ECO:0000313" key="9">
    <source>
        <dbReference type="Proteomes" id="UP001216150"/>
    </source>
</evidence>
<dbReference type="PANTHER" id="PTHR12264:SF21">
    <property type="entry name" value="TRANSCRIPTION INITIATION FACTOR TFIID SUBUNIT 12"/>
    <property type="match status" value="1"/>
</dbReference>
<reference evidence="8 9" key="1">
    <citation type="journal article" date="2023" name="IMA Fungus">
        <title>Comparative genomic study of the Penicillium genus elucidates a diverse pangenome and 15 lateral gene transfer events.</title>
        <authorList>
            <person name="Petersen C."/>
            <person name="Sorensen T."/>
            <person name="Nielsen M.R."/>
            <person name="Sondergaard T.E."/>
            <person name="Sorensen J.L."/>
            <person name="Fitzpatrick D.A."/>
            <person name="Frisvad J.C."/>
            <person name="Nielsen K.L."/>
        </authorList>
    </citation>
    <scope>NUCLEOTIDE SEQUENCE [LARGE SCALE GENOMIC DNA]</scope>
    <source>
        <strain evidence="8 9">IBT 29057</strain>
    </source>
</reference>
<dbReference type="GO" id="GO:0051123">
    <property type="term" value="P:RNA polymerase II preinitiation complex assembly"/>
    <property type="evidence" value="ECO:0007669"/>
    <property type="project" value="TreeGrafter"/>
</dbReference>
<dbReference type="GO" id="GO:0017025">
    <property type="term" value="F:TBP-class protein binding"/>
    <property type="evidence" value="ECO:0007669"/>
    <property type="project" value="TreeGrafter"/>
</dbReference>
<comment type="similarity">
    <text evidence="2">Belongs to the TAF12 family.</text>
</comment>
<keyword evidence="9" id="KW-1185">Reference proteome</keyword>
<evidence type="ECO:0000256" key="6">
    <source>
        <dbReference type="SAM" id="MobiDB-lite"/>
    </source>
</evidence>
<dbReference type="GO" id="GO:0003677">
    <property type="term" value="F:DNA binding"/>
    <property type="evidence" value="ECO:0007669"/>
    <property type="project" value="TreeGrafter"/>
</dbReference>
<evidence type="ECO:0000256" key="3">
    <source>
        <dbReference type="ARBA" id="ARBA00023015"/>
    </source>
</evidence>
<feature type="region of interest" description="Disordered" evidence="6">
    <location>
        <begin position="442"/>
        <end position="463"/>
    </location>
</feature>
<dbReference type="SUPFAM" id="SSF47113">
    <property type="entry name" value="Histone-fold"/>
    <property type="match status" value="1"/>
</dbReference>
<comment type="subcellular location">
    <subcellularLocation>
        <location evidence="1">Nucleus</location>
    </subcellularLocation>
</comment>
<dbReference type="Gene3D" id="1.10.20.10">
    <property type="entry name" value="Histone, subunit A"/>
    <property type="match status" value="1"/>
</dbReference>
<comment type="caution">
    <text evidence="8">The sequence shown here is derived from an EMBL/GenBank/DDBJ whole genome shotgun (WGS) entry which is preliminary data.</text>
</comment>
<name>A0AAD6DBM0_9EURO</name>
<feature type="domain" description="Transcription initiation factor TFIID subunit 12" evidence="7">
    <location>
        <begin position="496"/>
        <end position="566"/>
    </location>
</feature>
<feature type="compositionally biased region" description="Low complexity" evidence="6">
    <location>
        <begin position="231"/>
        <end position="281"/>
    </location>
</feature>
<feature type="compositionally biased region" description="Low complexity" evidence="6">
    <location>
        <begin position="387"/>
        <end position="414"/>
    </location>
</feature>
<dbReference type="EMBL" id="JAQJAC010000009">
    <property type="protein sequence ID" value="KAJ5572830.1"/>
    <property type="molecule type" value="Genomic_DNA"/>
</dbReference>
<gene>
    <name evidence="8" type="ORF">N7450_009814</name>
</gene>
<feature type="region of interest" description="Disordered" evidence="6">
    <location>
        <begin position="84"/>
        <end position="128"/>
    </location>
</feature>
<dbReference type="CDD" id="cd07981">
    <property type="entry name" value="HFD_TAF12"/>
    <property type="match status" value="1"/>
</dbReference>
<accession>A0AAD6DBM0</accession>
<dbReference type="GO" id="GO:0000124">
    <property type="term" value="C:SAGA complex"/>
    <property type="evidence" value="ECO:0007669"/>
    <property type="project" value="InterPro"/>
</dbReference>
<evidence type="ECO:0000256" key="4">
    <source>
        <dbReference type="ARBA" id="ARBA00023163"/>
    </source>
</evidence>